<protein>
    <submittedName>
        <fullName evidence="3">Peptidoglycan-binding protein</fullName>
    </submittedName>
</protein>
<accession>A0A6P2BZ48</accession>
<sequence length="191" mass="20057">MITKKTIGAVVLATGTIAAGIAIPASTAAAAPRAPIAAVSVTAAKLQPWPVLRQGKNADWPLVTVRSLQYLLVQHGAKIPVSGVFGVRTKAAVIKFQKAHHLTADGVVGSKTWNALIVTVKLGSKGPAVRAVQDQANFRNGKNGHSLNVDGIFGKKTDTWVRGFQKAEGFKVDGVVGKNTWQALVTESLSF</sequence>
<organism evidence="3 4">
    <name type="scientific">Trebonia kvetii</name>
    <dbReference type="NCBI Taxonomy" id="2480626"/>
    <lineage>
        <taxon>Bacteria</taxon>
        <taxon>Bacillati</taxon>
        <taxon>Actinomycetota</taxon>
        <taxon>Actinomycetes</taxon>
        <taxon>Streptosporangiales</taxon>
        <taxon>Treboniaceae</taxon>
        <taxon>Trebonia</taxon>
    </lineage>
</organism>
<dbReference type="EMBL" id="RPFW01000003">
    <property type="protein sequence ID" value="TVZ04392.1"/>
    <property type="molecule type" value="Genomic_DNA"/>
</dbReference>
<feature type="domain" description="Peptidoglycan binding-like" evidence="2">
    <location>
        <begin position="65"/>
        <end position="116"/>
    </location>
</feature>
<comment type="caution">
    <text evidence="3">The sequence shown here is derived from an EMBL/GenBank/DDBJ whole genome shotgun (WGS) entry which is preliminary data.</text>
</comment>
<keyword evidence="1" id="KW-0732">Signal</keyword>
<feature type="signal peptide" evidence="1">
    <location>
        <begin position="1"/>
        <end position="30"/>
    </location>
</feature>
<dbReference type="AlphaFoldDB" id="A0A6P2BZ48"/>
<feature type="chain" id="PRO_5026815253" evidence="1">
    <location>
        <begin position="31"/>
        <end position="191"/>
    </location>
</feature>
<evidence type="ECO:0000313" key="3">
    <source>
        <dbReference type="EMBL" id="TVZ04392.1"/>
    </source>
</evidence>
<dbReference type="OrthoDB" id="8210007at2"/>
<evidence type="ECO:0000259" key="2">
    <source>
        <dbReference type="Pfam" id="PF01471"/>
    </source>
</evidence>
<dbReference type="Pfam" id="PF01471">
    <property type="entry name" value="PG_binding_1"/>
    <property type="match status" value="2"/>
</dbReference>
<dbReference type="InterPro" id="IPR036366">
    <property type="entry name" value="PGBDSf"/>
</dbReference>
<dbReference type="InterPro" id="IPR036365">
    <property type="entry name" value="PGBD-like_sf"/>
</dbReference>
<dbReference type="InterPro" id="IPR002477">
    <property type="entry name" value="Peptidoglycan-bd-like"/>
</dbReference>
<name>A0A6P2BZ48_9ACTN</name>
<dbReference type="RefSeq" id="WP_145854303.1">
    <property type="nucleotide sequence ID" value="NZ_RPFW01000003.1"/>
</dbReference>
<dbReference type="SUPFAM" id="SSF47090">
    <property type="entry name" value="PGBD-like"/>
    <property type="match status" value="2"/>
</dbReference>
<proteinExistence type="predicted"/>
<reference evidence="3 4" key="1">
    <citation type="submission" date="2018-11" db="EMBL/GenBank/DDBJ databases">
        <title>Trebonia kvetii gen.nov., sp.nov., a novel acidophilic actinobacterium, and proposal of the new actinobacterial family Treboniaceae fam. nov.</title>
        <authorList>
            <person name="Rapoport D."/>
            <person name="Sagova-Mareckova M."/>
            <person name="Sedlacek I."/>
            <person name="Provaznik J."/>
            <person name="Kralova S."/>
            <person name="Pavlinic D."/>
            <person name="Benes V."/>
            <person name="Kopecky J."/>
        </authorList>
    </citation>
    <scope>NUCLEOTIDE SEQUENCE [LARGE SCALE GENOMIC DNA]</scope>
    <source>
        <strain evidence="3 4">15Tr583</strain>
    </source>
</reference>
<evidence type="ECO:0000313" key="4">
    <source>
        <dbReference type="Proteomes" id="UP000460272"/>
    </source>
</evidence>
<gene>
    <name evidence="3" type="ORF">EAS64_18675</name>
</gene>
<dbReference type="Gene3D" id="1.10.101.10">
    <property type="entry name" value="PGBD-like superfamily/PGBD"/>
    <property type="match status" value="2"/>
</dbReference>
<evidence type="ECO:0000256" key="1">
    <source>
        <dbReference type="SAM" id="SignalP"/>
    </source>
</evidence>
<keyword evidence="4" id="KW-1185">Reference proteome</keyword>
<dbReference type="Proteomes" id="UP000460272">
    <property type="component" value="Unassembled WGS sequence"/>
</dbReference>
<feature type="domain" description="Peptidoglycan binding-like" evidence="2">
    <location>
        <begin position="126"/>
        <end position="184"/>
    </location>
</feature>